<dbReference type="Proteomes" id="UP000076555">
    <property type="component" value="Unassembled WGS sequence"/>
</dbReference>
<gene>
    <name evidence="1" type="ORF">A2T98_17415</name>
</gene>
<organism evidence="1 2">
    <name type="scientific">Nodularia spumigena CENA596</name>
    <dbReference type="NCBI Taxonomy" id="1819295"/>
    <lineage>
        <taxon>Bacteria</taxon>
        <taxon>Bacillati</taxon>
        <taxon>Cyanobacteriota</taxon>
        <taxon>Cyanophyceae</taxon>
        <taxon>Nostocales</taxon>
        <taxon>Nodulariaceae</taxon>
        <taxon>Nodularia</taxon>
    </lineage>
</organism>
<dbReference type="OrthoDB" id="9801424at2"/>
<proteinExistence type="predicted"/>
<comment type="caution">
    <text evidence="1">The sequence shown here is derived from an EMBL/GenBank/DDBJ whole genome shotgun (WGS) entry which is preliminary data.</text>
</comment>
<accession>A0A166IL02</accession>
<sequence>MAKLIPFLSHLQPPQSAATIRLDRFSPNFDESEKFGFVKVEPYPSYYYIYPLADEAVANLAYYFTFKYKEPQDTQTYTQPVLEKIAVWRKEYETSDLFMVDKGTHLLIWDLRPVAPEPLQVFTDIQRLLYLSCDSITTLNQLEHLVKEHYIKGVSRQDIEDTMQTFVDMGLIVKDRNEYLSLAIPLGNYSPSKSVLERFQEILQSFGQESVGQIVVTRGTPENKLSQIQN</sequence>
<evidence type="ECO:0000313" key="2">
    <source>
        <dbReference type="Proteomes" id="UP000076555"/>
    </source>
</evidence>
<dbReference type="AlphaFoldDB" id="A0A166IL02"/>
<dbReference type="RefSeq" id="WP_063873858.1">
    <property type="nucleotide sequence ID" value="NZ_CAWMRI010000236.1"/>
</dbReference>
<dbReference type="EMBL" id="LWAJ01000236">
    <property type="protein sequence ID" value="KZL48539.1"/>
    <property type="molecule type" value="Genomic_DNA"/>
</dbReference>
<evidence type="ECO:0000313" key="1">
    <source>
        <dbReference type="EMBL" id="KZL48539.1"/>
    </source>
</evidence>
<reference evidence="1 2" key="1">
    <citation type="submission" date="2016-04" db="EMBL/GenBank/DDBJ databases">
        <title>Draft Genome Assembly of the Bloom-forming Cyanobacterium Nodularia spumigena Strain CENA596 in Shrimp Production Ponds.</title>
        <authorList>
            <person name="Popin R.V."/>
            <person name="Rigonato J."/>
            <person name="Abreu V.A."/>
            <person name="Andreote A.P."/>
            <person name="Silveira S.B."/>
            <person name="Odebrecht C."/>
            <person name="Fiore M.F."/>
        </authorList>
    </citation>
    <scope>NUCLEOTIDE SEQUENCE [LARGE SCALE GENOMIC DNA]</scope>
    <source>
        <strain evidence="1 2">CENA596</strain>
    </source>
</reference>
<protein>
    <submittedName>
        <fullName evidence="1">Uncharacterized protein</fullName>
    </submittedName>
</protein>
<name>A0A166IL02_NODSP</name>